<dbReference type="RefSeq" id="WP_200344017.1">
    <property type="nucleotide sequence ID" value="NZ_NRRL01000168.1"/>
</dbReference>
<gene>
    <name evidence="3" type="ORF">CKO28_25200</name>
</gene>
<evidence type="ECO:0000259" key="1">
    <source>
        <dbReference type="Pfam" id="PF01548"/>
    </source>
</evidence>
<comment type="caution">
    <text evidence="3">The sequence shown here is derived from an EMBL/GenBank/DDBJ whole genome shotgun (WGS) entry which is preliminary data.</text>
</comment>
<dbReference type="Pfam" id="PF01548">
    <property type="entry name" value="DEDD_Tnp_IS110"/>
    <property type="match status" value="1"/>
</dbReference>
<accession>A0ABS1DMR8</accession>
<dbReference type="EMBL" id="NRRL01000168">
    <property type="protein sequence ID" value="MBK1671301.1"/>
    <property type="molecule type" value="Genomic_DNA"/>
</dbReference>
<dbReference type="Pfam" id="PF02371">
    <property type="entry name" value="Transposase_20"/>
    <property type="match status" value="1"/>
</dbReference>
<dbReference type="InterPro" id="IPR002525">
    <property type="entry name" value="Transp_IS110-like_N"/>
</dbReference>
<dbReference type="NCBIfam" id="NF033542">
    <property type="entry name" value="transpos_IS110"/>
    <property type="match status" value="1"/>
</dbReference>
<dbReference type="InterPro" id="IPR003346">
    <property type="entry name" value="Transposase_20"/>
</dbReference>
<evidence type="ECO:0000313" key="3">
    <source>
        <dbReference type="EMBL" id="MBK1671301.1"/>
    </source>
</evidence>
<evidence type="ECO:0000313" key="4">
    <source>
        <dbReference type="Proteomes" id="UP001296873"/>
    </source>
</evidence>
<protein>
    <submittedName>
        <fullName evidence="3">IS110 family transposase</fullName>
    </submittedName>
</protein>
<name>A0ABS1DMR8_9PROT</name>
<feature type="domain" description="Transposase IS110-like N-terminal" evidence="1">
    <location>
        <begin position="5"/>
        <end position="150"/>
    </location>
</feature>
<reference evidence="3 4" key="1">
    <citation type="journal article" date="2020" name="Microorganisms">
        <title>Osmotic Adaptation and Compatible Solute Biosynthesis of Phototrophic Bacteria as Revealed from Genome Analyses.</title>
        <authorList>
            <person name="Imhoff J.F."/>
            <person name="Rahn T."/>
            <person name="Kunzel S."/>
            <person name="Keller A."/>
            <person name="Neulinger S.C."/>
        </authorList>
    </citation>
    <scope>NUCLEOTIDE SEQUENCE [LARGE SCALE GENOMIC DNA]</scope>
    <source>
        <strain evidence="3 4">DSM 9895</strain>
    </source>
</reference>
<proteinExistence type="predicted"/>
<feature type="domain" description="Transposase IS116/IS110/IS902 C-terminal" evidence="2">
    <location>
        <begin position="212"/>
        <end position="292"/>
    </location>
</feature>
<keyword evidence="4" id="KW-1185">Reference proteome</keyword>
<dbReference type="Proteomes" id="UP001296873">
    <property type="component" value="Unassembled WGS sequence"/>
</dbReference>
<dbReference type="InterPro" id="IPR047650">
    <property type="entry name" value="Transpos_IS110"/>
</dbReference>
<evidence type="ECO:0000259" key="2">
    <source>
        <dbReference type="Pfam" id="PF02371"/>
    </source>
</evidence>
<dbReference type="PANTHER" id="PTHR33055">
    <property type="entry name" value="TRANSPOSASE FOR INSERTION SEQUENCE ELEMENT IS1111A"/>
    <property type="match status" value="1"/>
</dbReference>
<sequence>MTKYAGLDVSVKHSSLCVMEADGSLVREMKVASEYPAITEALRAYRGELALVALEAGPLSQHLFDGLAEAGYPMVCCETRKAKKFLDSWDDKTDRNDARGLAHMVRADLHREVHVKTRPSLEIRAMLGTRKTLQTQLLALQNHLRGTLKTFGLKVGQVSDGAFAARVRALIADEPGLQAAIEPILEARETLRAQFKELDRRLRRMAERDATCRLLMTAQGVGALTALTFKAGVDQPQRFAKSKSVGAHFGLTPEHHQSGEVDIVGHIDKRGDRAVRTQLYEAANAILLNTKKWSWLKAWAMDIAKRRGMDRAKVALARRLAEVLHRMWCDGTPFQWQRGAAA</sequence>
<dbReference type="PANTHER" id="PTHR33055:SF3">
    <property type="entry name" value="PUTATIVE TRANSPOSASE FOR IS117-RELATED"/>
    <property type="match status" value="1"/>
</dbReference>
<organism evidence="3 4">
    <name type="scientific">Rhodovibrio sodomensis</name>
    <dbReference type="NCBI Taxonomy" id="1088"/>
    <lineage>
        <taxon>Bacteria</taxon>
        <taxon>Pseudomonadati</taxon>
        <taxon>Pseudomonadota</taxon>
        <taxon>Alphaproteobacteria</taxon>
        <taxon>Rhodospirillales</taxon>
        <taxon>Rhodovibrionaceae</taxon>
        <taxon>Rhodovibrio</taxon>
    </lineage>
</organism>